<dbReference type="EnsemblMetazoa" id="CLYHEMT004300.2">
    <property type="protein sequence ID" value="CLYHEMP004300.2"/>
    <property type="gene ID" value="CLYHEMG004300"/>
</dbReference>
<keyword evidence="9" id="KW-0521">NADP</keyword>
<dbReference type="GO" id="GO:0016020">
    <property type="term" value="C:membrane"/>
    <property type="evidence" value="ECO:0007669"/>
    <property type="project" value="UniProtKB-SubCell"/>
</dbReference>
<dbReference type="SUPFAM" id="SSF51735">
    <property type="entry name" value="NAD(P)-binding Rossmann-fold domains"/>
    <property type="match status" value="1"/>
</dbReference>
<dbReference type="GO" id="GO:0080019">
    <property type="term" value="F:alcohol-forming very long-chain fatty acyl-CoA reductase activity"/>
    <property type="evidence" value="ECO:0007669"/>
    <property type="project" value="InterPro"/>
</dbReference>
<evidence type="ECO:0000256" key="7">
    <source>
        <dbReference type="ARBA" id="ARBA00023136"/>
    </source>
</evidence>
<evidence type="ECO:0000313" key="13">
    <source>
        <dbReference type="Proteomes" id="UP000594262"/>
    </source>
</evidence>
<comment type="subcellular location">
    <subcellularLocation>
        <location evidence="1">Membrane</location>
        <topology evidence="1">Multi-pass membrane protein</topology>
    </subcellularLocation>
</comment>
<comment type="function">
    <text evidence="9">Catalyzes the reduction of fatty acyl-CoA to fatty alcohols.</text>
</comment>
<keyword evidence="5 9" id="KW-1133">Transmembrane helix</keyword>
<dbReference type="InterPro" id="IPR026055">
    <property type="entry name" value="FAR"/>
</dbReference>
<evidence type="ECO:0000256" key="5">
    <source>
        <dbReference type="ARBA" id="ARBA00022989"/>
    </source>
</evidence>
<dbReference type="InterPro" id="IPR036291">
    <property type="entry name" value="NAD(P)-bd_dom_sf"/>
</dbReference>
<keyword evidence="13" id="KW-1185">Reference proteome</keyword>
<dbReference type="GO" id="GO:0035336">
    <property type="term" value="P:long-chain fatty-acyl-CoA metabolic process"/>
    <property type="evidence" value="ECO:0007669"/>
    <property type="project" value="TreeGrafter"/>
</dbReference>
<dbReference type="Proteomes" id="UP000594262">
    <property type="component" value="Unplaced"/>
</dbReference>
<protein>
    <recommendedName>
        <fullName evidence="9">Fatty acyl-CoA reductase</fullName>
        <ecNumber evidence="9">1.2.1.84</ecNumber>
    </recommendedName>
</protein>
<proteinExistence type="inferred from homology"/>
<dbReference type="AlphaFoldDB" id="A0A7M5UTL4"/>
<evidence type="ECO:0000313" key="12">
    <source>
        <dbReference type="EnsemblMetazoa" id="CLYHEMP004300.2"/>
    </source>
</evidence>
<dbReference type="EC" id="1.2.1.84" evidence="9"/>
<feature type="transmembrane region" description="Helical" evidence="9">
    <location>
        <begin position="477"/>
        <end position="495"/>
    </location>
</feature>
<evidence type="ECO:0000259" key="11">
    <source>
        <dbReference type="Pfam" id="PF07993"/>
    </source>
</evidence>
<comment type="similarity">
    <text evidence="2 9">Belongs to the fatty acyl-CoA reductase family.</text>
</comment>
<feature type="domain" description="Thioester reductase (TE)" evidence="11">
    <location>
        <begin position="24"/>
        <end position="296"/>
    </location>
</feature>
<dbReference type="Gene3D" id="3.40.50.720">
    <property type="entry name" value="NAD(P)-binding Rossmann-like Domain"/>
    <property type="match status" value="1"/>
</dbReference>
<dbReference type="RefSeq" id="XP_066922865.1">
    <property type="nucleotide sequence ID" value="XM_067066764.1"/>
</dbReference>
<evidence type="ECO:0000256" key="9">
    <source>
        <dbReference type="RuleBase" id="RU363097"/>
    </source>
</evidence>
<dbReference type="InterPro" id="IPR013120">
    <property type="entry name" value="FAR_NAD-bd"/>
</dbReference>
<keyword evidence="4 9" id="KW-0812">Transmembrane</keyword>
<keyword evidence="6 9" id="KW-0443">Lipid metabolism</keyword>
<dbReference type="Pfam" id="PF03015">
    <property type="entry name" value="Sterile"/>
    <property type="match status" value="1"/>
</dbReference>
<keyword evidence="3 9" id="KW-0444">Lipid biosynthesis</keyword>
<evidence type="ECO:0000256" key="3">
    <source>
        <dbReference type="ARBA" id="ARBA00022516"/>
    </source>
</evidence>
<dbReference type="PANTHER" id="PTHR11011:SF45">
    <property type="entry name" value="FATTY ACYL-COA REDUCTASE CG8306-RELATED"/>
    <property type="match status" value="1"/>
</dbReference>
<sequence>MADSLDTFHCSNIAQFYDGRSIFLTGGTGFIGKVIVEKLLRSCPNINTIYFLVRPKKGKTCEERMDSIFSLPLFKKLNEKDPEARNKVVPIQGDITHKSLGISDEDRQTLVDNVDIIMHSAATVKFNEHIRIAMEMNVIAVIEMIKLAKAMKKLEIFCHVSTAYSQCNQPKSLDILEKFYPVSVEPENIIEAMGWMNDKMLTGFTEPLIDKYPNTYTFTKALAEHLIKKESENIPFMIVRPSIVSSSISDPFPGWVDNYNGVSGMMVAVGRGIVRSLYAPEIKHDIVPVDFVSNCIIVSTWYYGVSRLKTPMICNCTSGNVNPTSFVDMQKVVLPVFSHHYPLTSIFRRPNFAFAPNRFLNQYWQMVSHYIPAIILDGLTVLVGMKPRFMNIYRTIDSSISTLDFFIQNEWKWGHTEFSKILKAVPEDDKEAFDFDMRKIDWSNYYADMTIGVKKFLVKDDMAELPKARNIHRRYKMVRWLSSTIFILLAGRFFFLKSERFRKLWFEALFSIYKFLQFFRITSISSV</sequence>
<organism evidence="12 13">
    <name type="scientific">Clytia hemisphaerica</name>
    <dbReference type="NCBI Taxonomy" id="252671"/>
    <lineage>
        <taxon>Eukaryota</taxon>
        <taxon>Metazoa</taxon>
        <taxon>Cnidaria</taxon>
        <taxon>Hydrozoa</taxon>
        <taxon>Hydroidolina</taxon>
        <taxon>Leptothecata</taxon>
        <taxon>Obeliida</taxon>
        <taxon>Clytiidae</taxon>
        <taxon>Clytia</taxon>
    </lineage>
</organism>
<dbReference type="GO" id="GO:0005777">
    <property type="term" value="C:peroxisome"/>
    <property type="evidence" value="ECO:0007669"/>
    <property type="project" value="TreeGrafter"/>
</dbReference>
<keyword evidence="7 9" id="KW-0472">Membrane</keyword>
<dbReference type="GO" id="GO:0102965">
    <property type="term" value="F:alcohol-forming long-chain fatty acyl-CoA reductase activity"/>
    <property type="evidence" value="ECO:0007669"/>
    <property type="project" value="UniProtKB-EC"/>
</dbReference>
<evidence type="ECO:0000256" key="4">
    <source>
        <dbReference type="ARBA" id="ARBA00022692"/>
    </source>
</evidence>
<dbReference type="CDD" id="cd05236">
    <property type="entry name" value="FAR-N_SDR_e"/>
    <property type="match status" value="1"/>
</dbReference>
<feature type="domain" description="Fatty acyl-CoA reductase C-terminal" evidence="10">
    <location>
        <begin position="369"/>
        <end position="460"/>
    </location>
</feature>
<dbReference type="FunFam" id="3.40.50.720:FF:000143">
    <property type="entry name" value="Fatty acyl-CoA reductase"/>
    <property type="match status" value="1"/>
</dbReference>
<dbReference type="PANTHER" id="PTHR11011">
    <property type="entry name" value="MALE STERILITY PROTEIN 2-RELATED"/>
    <property type="match status" value="1"/>
</dbReference>
<keyword evidence="9" id="KW-0560">Oxidoreductase</keyword>
<evidence type="ECO:0000259" key="10">
    <source>
        <dbReference type="Pfam" id="PF03015"/>
    </source>
</evidence>
<reference evidence="12" key="1">
    <citation type="submission" date="2021-01" db="UniProtKB">
        <authorList>
            <consortium name="EnsemblMetazoa"/>
        </authorList>
    </citation>
    <scope>IDENTIFICATION</scope>
</reference>
<accession>A0A7M5UTL4</accession>
<feature type="transmembrane region" description="Helical" evidence="9">
    <location>
        <begin position="363"/>
        <end position="385"/>
    </location>
</feature>
<dbReference type="CDD" id="cd09071">
    <property type="entry name" value="FAR_C"/>
    <property type="match status" value="1"/>
</dbReference>
<evidence type="ECO:0000256" key="8">
    <source>
        <dbReference type="ARBA" id="ARBA00052530"/>
    </source>
</evidence>
<comment type="catalytic activity">
    <reaction evidence="8 9">
        <text>a long-chain fatty acyl-CoA + 2 NADPH + 2 H(+) = a long-chain primary fatty alcohol + 2 NADP(+) + CoA</text>
        <dbReference type="Rhea" id="RHEA:52716"/>
        <dbReference type="ChEBI" id="CHEBI:15378"/>
        <dbReference type="ChEBI" id="CHEBI:57287"/>
        <dbReference type="ChEBI" id="CHEBI:57783"/>
        <dbReference type="ChEBI" id="CHEBI:58349"/>
        <dbReference type="ChEBI" id="CHEBI:77396"/>
        <dbReference type="ChEBI" id="CHEBI:83139"/>
        <dbReference type="EC" id="1.2.1.84"/>
    </reaction>
</comment>
<evidence type="ECO:0000256" key="2">
    <source>
        <dbReference type="ARBA" id="ARBA00005928"/>
    </source>
</evidence>
<dbReference type="OrthoDB" id="429813at2759"/>
<dbReference type="InterPro" id="IPR033640">
    <property type="entry name" value="FAR_C"/>
</dbReference>
<dbReference type="GeneID" id="136810196"/>
<name>A0A7M5UTL4_9CNID</name>
<dbReference type="Pfam" id="PF07993">
    <property type="entry name" value="NAD_binding_4"/>
    <property type="match status" value="1"/>
</dbReference>
<evidence type="ECO:0000256" key="6">
    <source>
        <dbReference type="ARBA" id="ARBA00023098"/>
    </source>
</evidence>
<evidence type="ECO:0000256" key="1">
    <source>
        <dbReference type="ARBA" id="ARBA00004141"/>
    </source>
</evidence>